<dbReference type="PRINTS" id="PR00320">
    <property type="entry name" value="GPROTEINBRPT"/>
</dbReference>
<dbReference type="PANTHER" id="PTHR46362:SF1">
    <property type="entry name" value="GEM-ASSOCIATED PROTEIN 5"/>
    <property type="match status" value="1"/>
</dbReference>
<evidence type="ECO:0000313" key="8">
    <source>
        <dbReference type="EMBL" id="ORX90158.1"/>
    </source>
</evidence>
<dbReference type="SUPFAM" id="SSF50978">
    <property type="entry name" value="WD40 repeat-like"/>
    <property type="match status" value="1"/>
</dbReference>
<evidence type="ECO:0000259" key="7">
    <source>
        <dbReference type="Pfam" id="PF23775"/>
    </source>
</evidence>
<keyword evidence="2" id="KW-0677">Repeat</keyword>
<feature type="repeat" description="WD" evidence="3">
    <location>
        <begin position="119"/>
        <end position="151"/>
    </location>
</feature>
<dbReference type="Pfam" id="PF00400">
    <property type="entry name" value="WD40"/>
    <property type="match status" value="3"/>
</dbReference>
<dbReference type="Pfam" id="PF23775">
    <property type="entry name" value="Beta-prop_RIG_2nd"/>
    <property type="match status" value="1"/>
</dbReference>
<dbReference type="InterPro" id="IPR015943">
    <property type="entry name" value="WD40/YVTN_repeat-like_dom_sf"/>
</dbReference>
<protein>
    <submittedName>
        <fullName evidence="8">WD40 repeat-like protein</fullName>
    </submittedName>
</protein>
<dbReference type="Proteomes" id="UP000193498">
    <property type="component" value="Unassembled WGS sequence"/>
</dbReference>
<dbReference type="InterPro" id="IPR052640">
    <property type="entry name" value="Gemin-5"/>
</dbReference>
<evidence type="ECO:0000256" key="3">
    <source>
        <dbReference type="PROSITE-ProRule" id="PRU00221"/>
    </source>
</evidence>
<dbReference type="SMART" id="SM00320">
    <property type="entry name" value="WD40"/>
    <property type="match status" value="13"/>
</dbReference>
<dbReference type="InterPro" id="IPR036322">
    <property type="entry name" value="WD40_repeat_dom_sf"/>
</dbReference>
<dbReference type="GO" id="GO:0003730">
    <property type="term" value="F:mRNA 3'-UTR binding"/>
    <property type="evidence" value="ECO:0007669"/>
    <property type="project" value="TreeGrafter"/>
</dbReference>
<accession>A0A1Y1XWQ6</accession>
<dbReference type="Gene3D" id="1.25.40.10">
    <property type="entry name" value="Tetratricopeptide repeat domain"/>
    <property type="match status" value="1"/>
</dbReference>
<gene>
    <name evidence="8" type="ORF">K493DRAFT_340188</name>
</gene>
<dbReference type="InterPro" id="IPR020472">
    <property type="entry name" value="WD40_PAC1"/>
</dbReference>
<dbReference type="InParanoid" id="A0A1Y1XWQ6"/>
<feature type="repeat" description="WD" evidence="3">
    <location>
        <begin position="77"/>
        <end position="118"/>
    </location>
</feature>
<dbReference type="GO" id="GO:0000387">
    <property type="term" value="P:spliceosomal snRNP assembly"/>
    <property type="evidence" value="ECO:0007669"/>
    <property type="project" value="TreeGrafter"/>
</dbReference>
<keyword evidence="1 3" id="KW-0853">WD repeat</keyword>
<dbReference type="EMBL" id="MCFE01000396">
    <property type="protein sequence ID" value="ORX90158.1"/>
    <property type="molecule type" value="Genomic_DNA"/>
</dbReference>
<dbReference type="InterPro" id="IPR056424">
    <property type="entry name" value="Beta-prop_GEMI5_2nd"/>
</dbReference>
<keyword evidence="9" id="KW-1185">Reference proteome</keyword>
<evidence type="ECO:0000259" key="6">
    <source>
        <dbReference type="Pfam" id="PF23774"/>
    </source>
</evidence>
<dbReference type="PROSITE" id="PS50082">
    <property type="entry name" value="WD_REPEATS_2"/>
    <property type="match status" value="5"/>
</dbReference>
<dbReference type="InterPro" id="IPR011047">
    <property type="entry name" value="Quinoprotein_ADH-like_sf"/>
</dbReference>
<dbReference type="InterPro" id="IPR056432">
    <property type="entry name" value="Beta-prop_GEMI5_1st"/>
</dbReference>
<sequence length="1219" mass="137608">MTGCSVIGSYPSVEIHQVKFAFLSMTAVSKYQAYPPSSNWYTSQVSSYSSSTDLFLYGARSSIILLDAISLEFRGLLYAHSVRVNAIAASKLDRFCISAGGDKKVKCWDLVERTTSSVHELHKSEVQSLAWSTNEDFYVSGDKTGGIIAWNPTTEKYQKGNFQNSAIFCIEASPTHSNVFAVGYQNGSMLILKISTEEEMSVLYRLKGHDDEIHSLSWQTSTWDIANAGRVLTARTGIPILEVTLLPEYKPLASGSRDKSIKVWDVPNERQVFCLKLPKAKGHLTEQQKSRIWTSVMWDPKSQHKLICSSYMGEIIICDTKDERWIKDRFKDGHSRCVFSMVPVRNGQSMITTSMDRQIILWNTESRRPTTLIQGLGGFVYSLDMSELDPTKVAMGLGDNTIRVWNYMDPEKPYDSKLIWKGLKGKITRLKWHPSEEGVLSYGTDAGNFGLIDVYTETIKSFKSYHKSTVYSIDWCKRASLDEAEPSDEWVLLTCGGDGKVLVSETKRPDKPSKNVNEFVEKNNPEWMHTVQDKKQTLPKRSEVALDPLGRFLALGNADGSLEVYHLPSFRLTYRFNGQRQAINRLKWRVHTVPAETLGSPDSIKYWLASGSDDNSVCIHDITATEPTDIPIPQTSSFQLLRGHRKGITDLSWSWSDPYKLASTSFDGSCVVWNVMTGEKLAQFQAECGRAMCTTWSILDPDQIFVGMDEQMVCLWKASEHPFTKKNPDDSSKKIRATMTEPERPSMETAADIPPPSPINIPEDPINKQPPPALASASSTRKKRSNEKKGKTNMFPRSSNAFMSETRKTMQQNCLDLAKKRAHQSVDLDDPVVNKKSTNMVEMLFGERRELLNLLDIEAQALQTNPNTTDLQLPLLVWQGNIEGALTDVLNSDNPSLSHMPLVALSPMAGQDMWKSFLQAYASKLAKSGDYHTAVIFYIGCSCIYEAVKVYLEAELFKEAYILAKLRLSSEDPLITEVLCKWAAQLEQKGLYEQACQCYLAAKLSSDAINAIARRNDLSALRSAADLAEILEDPSTSERLFRYALESHRRGEFSEAVKIYQRCAFEKSSMYLMILGVEKWMLENNPQTNEAIEREGTDDNPTSHELRFVRIVESLWRSYGVDLDSLNTSIDLLQLEKENFDSLRHDHLGQTAFHLTLHIIHLVRGCTEEALNRLAILKENLRLKADQAQIEWVNQIIFDQDIIGIEALEKRLLHPIVES</sequence>
<name>A0A1Y1XWQ6_9FUNG</name>
<dbReference type="InterPro" id="IPR011990">
    <property type="entry name" value="TPR-like_helical_dom_sf"/>
</dbReference>
<evidence type="ECO:0000256" key="1">
    <source>
        <dbReference type="ARBA" id="ARBA00022574"/>
    </source>
</evidence>
<comment type="caution">
    <text evidence="8">The sequence shown here is derived from an EMBL/GenBank/DDBJ whole genome shotgun (WGS) entry which is preliminary data.</text>
</comment>
<feature type="region of interest" description="Disordered" evidence="4">
    <location>
        <begin position="739"/>
        <end position="797"/>
    </location>
</feature>
<dbReference type="SUPFAM" id="SSF50998">
    <property type="entry name" value="Quinoprotein alcohol dehydrogenase-like"/>
    <property type="match status" value="1"/>
</dbReference>
<feature type="repeat" description="WD" evidence="3">
    <location>
        <begin position="641"/>
        <end position="683"/>
    </location>
</feature>
<dbReference type="PROSITE" id="PS00678">
    <property type="entry name" value="WD_REPEATS_1"/>
    <property type="match status" value="3"/>
</dbReference>
<organism evidence="8 9">
    <name type="scientific">Basidiobolus meristosporus CBS 931.73</name>
    <dbReference type="NCBI Taxonomy" id="1314790"/>
    <lineage>
        <taxon>Eukaryota</taxon>
        <taxon>Fungi</taxon>
        <taxon>Fungi incertae sedis</taxon>
        <taxon>Zoopagomycota</taxon>
        <taxon>Entomophthoromycotina</taxon>
        <taxon>Basidiobolomycetes</taxon>
        <taxon>Basidiobolales</taxon>
        <taxon>Basidiobolaceae</taxon>
        <taxon>Basidiobolus</taxon>
    </lineage>
</organism>
<proteinExistence type="predicted"/>
<dbReference type="InterPro" id="IPR019775">
    <property type="entry name" value="WD40_repeat_CS"/>
</dbReference>
<feature type="domain" description="Gem-associated protein 5 TPR" evidence="6">
    <location>
        <begin position="844"/>
        <end position="1040"/>
    </location>
</feature>
<dbReference type="GO" id="GO:0005634">
    <property type="term" value="C:nucleus"/>
    <property type="evidence" value="ECO:0007669"/>
    <property type="project" value="TreeGrafter"/>
</dbReference>
<evidence type="ECO:0000256" key="4">
    <source>
        <dbReference type="SAM" id="MobiDB-lite"/>
    </source>
</evidence>
<evidence type="ECO:0000313" key="9">
    <source>
        <dbReference type="Proteomes" id="UP000193498"/>
    </source>
</evidence>
<feature type="domain" description="Gem-associated protein 5 second beta-propeller" evidence="7">
    <location>
        <begin position="389"/>
        <end position="705"/>
    </location>
</feature>
<dbReference type="PANTHER" id="PTHR46362">
    <property type="entry name" value="GEM-ASSOCIATED PROTEIN 5"/>
    <property type="match status" value="1"/>
</dbReference>
<reference evidence="8 9" key="1">
    <citation type="submission" date="2016-07" db="EMBL/GenBank/DDBJ databases">
        <title>Pervasive Adenine N6-methylation of Active Genes in Fungi.</title>
        <authorList>
            <consortium name="DOE Joint Genome Institute"/>
            <person name="Mondo S.J."/>
            <person name="Dannebaum R.O."/>
            <person name="Kuo R.C."/>
            <person name="Labutti K."/>
            <person name="Haridas S."/>
            <person name="Kuo A."/>
            <person name="Salamov A."/>
            <person name="Ahrendt S.R."/>
            <person name="Lipzen A."/>
            <person name="Sullivan W."/>
            <person name="Andreopoulos W.B."/>
            <person name="Clum A."/>
            <person name="Lindquist E."/>
            <person name="Daum C."/>
            <person name="Ramamoorthy G.K."/>
            <person name="Gryganskyi A."/>
            <person name="Culley D."/>
            <person name="Magnuson J.K."/>
            <person name="James T.Y."/>
            <person name="O'Malley M.A."/>
            <person name="Stajich J.E."/>
            <person name="Spatafora J.W."/>
            <person name="Visel A."/>
            <person name="Grigoriev I.V."/>
        </authorList>
    </citation>
    <scope>NUCLEOTIDE SEQUENCE [LARGE SCALE GENOMIC DNA]</scope>
    <source>
        <strain evidence="8 9">CBS 931.73</strain>
    </source>
</reference>
<dbReference type="InterPro" id="IPR001680">
    <property type="entry name" value="WD40_rpt"/>
</dbReference>
<dbReference type="InterPro" id="IPR056421">
    <property type="entry name" value="TPR_GEMI5"/>
</dbReference>
<dbReference type="Pfam" id="PF23770">
    <property type="entry name" value="Beta-prop_RIG_1st"/>
    <property type="match status" value="1"/>
</dbReference>
<evidence type="ECO:0000256" key="2">
    <source>
        <dbReference type="ARBA" id="ARBA00022737"/>
    </source>
</evidence>
<dbReference type="Pfam" id="PF23774">
    <property type="entry name" value="TPR_GEMI5"/>
    <property type="match status" value="1"/>
</dbReference>
<feature type="domain" description="Gem-associated protein 5 first beta-propeller" evidence="5">
    <location>
        <begin position="163"/>
        <end position="220"/>
    </location>
</feature>
<feature type="repeat" description="WD" evidence="3">
    <location>
        <begin position="240"/>
        <end position="274"/>
    </location>
</feature>
<dbReference type="STRING" id="1314790.A0A1Y1XWQ6"/>
<dbReference type="OrthoDB" id="7326421at2759"/>
<dbReference type="AlphaFoldDB" id="A0A1Y1XWQ6"/>
<feature type="repeat" description="WD" evidence="3">
    <location>
        <begin position="331"/>
        <end position="372"/>
    </location>
</feature>
<evidence type="ECO:0000259" key="5">
    <source>
        <dbReference type="Pfam" id="PF23770"/>
    </source>
</evidence>
<dbReference type="GO" id="GO:0032797">
    <property type="term" value="C:SMN complex"/>
    <property type="evidence" value="ECO:0007669"/>
    <property type="project" value="TreeGrafter"/>
</dbReference>
<dbReference type="Gene3D" id="2.130.10.10">
    <property type="entry name" value="YVTN repeat-like/Quinoprotein amine dehydrogenase"/>
    <property type="match status" value="2"/>
</dbReference>